<dbReference type="InterPro" id="IPR045600">
    <property type="entry name" value="RelA/SpoT_AH_RIS"/>
</dbReference>
<dbReference type="EMBL" id="CP021059">
    <property type="protein sequence ID" value="ARQ07247.1"/>
    <property type="molecule type" value="Genomic_DNA"/>
</dbReference>
<reference evidence="14 15" key="1">
    <citation type="journal article" date="2017" name="Int. J. Syst. Evol. Microbiol.">
        <title>Macrococcus canis sp. nov., a skin bacterium associated with infections in dogs.</title>
        <authorList>
            <person name="Gobeli Brawand S."/>
            <person name="Cotting K."/>
            <person name="Gomez-Sanz E."/>
            <person name="Collaud A."/>
            <person name="Thomann A."/>
            <person name="Brodard I."/>
            <person name="Rodriguez-Campos S."/>
            <person name="Strauss C."/>
            <person name="Perreten V."/>
        </authorList>
    </citation>
    <scope>NUCLEOTIDE SEQUENCE [LARGE SCALE GENOMIC DNA]</scope>
    <source>
        <strain evidence="14 15">KM45013</strain>
    </source>
</reference>
<dbReference type="InterPro" id="IPR002912">
    <property type="entry name" value="ACT_dom"/>
</dbReference>
<comment type="pathway">
    <text evidence="1">Purine metabolism; ppGpp biosynthesis; ppGpp from GTP: step 1/2.</text>
</comment>
<dbReference type="CDD" id="cd01668">
    <property type="entry name" value="TGS_RSH"/>
    <property type="match status" value="1"/>
</dbReference>
<evidence type="ECO:0000256" key="1">
    <source>
        <dbReference type="ARBA" id="ARBA00004976"/>
    </source>
</evidence>
<dbReference type="Pfam" id="PF04607">
    <property type="entry name" value="RelA_SpoT"/>
    <property type="match status" value="1"/>
</dbReference>
<dbReference type="Pfam" id="PF19296">
    <property type="entry name" value="RelA_AH_RIS"/>
    <property type="match status" value="1"/>
</dbReference>
<dbReference type="PROSITE" id="PS51671">
    <property type="entry name" value="ACT"/>
    <property type="match status" value="1"/>
</dbReference>
<dbReference type="Gene3D" id="3.30.460.10">
    <property type="entry name" value="Beta Polymerase, domain 2"/>
    <property type="match status" value="1"/>
</dbReference>
<accession>A0A1W7AC89</accession>
<dbReference type="PROSITE" id="PS51831">
    <property type="entry name" value="HD"/>
    <property type="match status" value="1"/>
</dbReference>
<dbReference type="Gene3D" id="3.30.70.260">
    <property type="match status" value="1"/>
</dbReference>
<dbReference type="Proteomes" id="UP000194154">
    <property type="component" value="Chromosome"/>
</dbReference>
<evidence type="ECO:0000256" key="7">
    <source>
        <dbReference type="ARBA" id="ARBA00032407"/>
    </source>
</evidence>
<dbReference type="SUPFAM" id="SSF109604">
    <property type="entry name" value="HD-domain/PDEase-like"/>
    <property type="match status" value="1"/>
</dbReference>
<dbReference type="SUPFAM" id="SSF81301">
    <property type="entry name" value="Nucleotidyltransferase"/>
    <property type="match status" value="1"/>
</dbReference>
<dbReference type="Gene3D" id="3.10.20.30">
    <property type="match status" value="1"/>
</dbReference>
<dbReference type="InterPro" id="IPR006674">
    <property type="entry name" value="HD_domain"/>
</dbReference>
<evidence type="ECO:0000259" key="11">
    <source>
        <dbReference type="PROSITE" id="PS51671"/>
    </source>
</evidence>
<dbReference type="InterPro" id="IPR012676">
    <property type="entry name" value="TGS-like"/>
</dbReference>
<proteinExistence type="inferred from homology"/>
<keyword evidence="14" id="KW-0808">Transferase</keyword>
<dbReference type="Pfam" id="PF13328">
    <property type="entry name" value="HD_4"/>
    <property type="match status" value="1"/>
</dbReference>
<name>A0A1W7AC89_9STAP</name>
<evidence type="ECO:0000256" key="2">
    <source>
        <dbReference type="ARBA" id="ARBA00013251"/>
    </source>
</evidence>
<comment type="function">
    <text evidence="5">In eubacteria ppGpp (guanosine 3'-diphosphate 5'-diphosphate) is a mediator of the stringent response that coordinates a variety of cellular activities in response to changes in nutritional abundance. This enzyme catalyzes the formation of pppGpp which is then hydrolyzed to form ppGpp.</text>
</comment>
<dbReference type="EC" id="2.7.6.5" evidence="2"/>
<dbReference type="CDD" id="cd04876">
    <property type="entry name" value="ACT_RelA-SpoT"/>
    <property type="match status" value="1"/>
</dbReference>
<dbReference type="InterPro" id="IPR003607">
    <property type="entry name" value="HD/PDEase_dom"/>
</dbReference>
<evidence type="ECO:0000256" key="3">
    <source>
        <dbReference type="ARBA" id="ARBA00019852"/>
    </source>
</evidence>
<dbReference type="RefSeq" id="WP_086042819.1">
    <property type="nucleotide sequence ID" value="NZ_CBCRZA010000002.1"/>
</dbReference>
<dbReference type="AlphaFoldDB" id="A0A1W7AC89"/>
<dbReference type="CDD" id="cd05399">
    <property type="entry name" value="NT_Rel-Spo_like"/>
    <property type="match status" value="1"/>
</dbReference>
<dbReference type="PANTHER" id="PTHR21262:SF31">
    <property type="entry name" value="GTP PYROPHOSPHOKINASE"/>
    <property type="match status" value="1"/>
</dbReference>
<dbReference type="InterPro" id="IPR033655">
    <property type="entry name" value="TGS_RelA/SpoT"/>
</dbReference>
<evidence type="ECO:0000256" key="9">
    <source>
        <dbReference type="ARBA" id="ARBA00048244"/>
    </source>
</evidence>
<evidence type="ECO:0000256" key="10">
    <source>
        <dbReference type="RuleBase" id="RU003847"/>
    </source>
</evidence>
<dbReference type="UniPathway" id="UPA00908">
    <property type="reaction ID" value="UER00884"/>
</dbReference>
<dbReference type="FunFam" id="3.30.460.10:FF:000001">
    <property type="entry name" value="GTP pyrophosphokinase RelA"/>
    <property type="match status" value="1"/>
</dbReference>
<keyword evidence="15" id="KW-1185">Reference proteome</keyword>
<sequence length="730" mass="83472">MNNEYPYTKDDVLEMTRSYLSDKDYQFVVKSYELAEKAHEGQFRKNGLPYIMHPIQVAGILAEMKLDGPTIVAGFLHDVVEDTPYTYEDLKQMFNEEVAYIVDGVTKLEKVKYRSKAEQQAENHRKLFIAIAKDVRVILVKLADRLHNMRTLKAMPHEKQVRIAKETLEIYSPLAHRLGINTIKWELEDISLRYIDSIQYFRIVHLMKKKRSERESYIENAIDNIQKEMQITGINGEITGRPKHIYSIYRKMVKQKKQFDQIFDLLAIRIIVDSIKDCYAVLGLVHTLWKPMPGRFKDYIAMPKPNMYQSLHTTVVGPNGDPLEIQIRTHEMHEIAEHGVAAHWAYKEGKSLVNPDEAKSLSKMSWMQEIEETDSTSPDAEAFMESLKYDLQSDKVYVFTPESDVVELPIGAVPIDFAYAVHSEVGNKMIGAKVNGKIVPIDYELSTGDIIEIRTSKHSYGPSRDWLKIVKSASAKSKIKSFFKKQDRSSNVEKGRFMIEAEIKENGYQVEEIMTEENIQTVVEKYNFQSVEDVYASIGFGGLTASAVFNKLSEKLRIKEKELKLNQVQEVNKQLSVKRNIQTESGVYVEGMDNMLIKLSKCCNPIPGDDIIGYITKGHGVKVHRTECPNVVNETERLIDVEWVVCSSENKTYQVDLEITAYDRLGLINEVLQAVNATKVALIQVSGKSDIDKNAKINISIMVRNVSELMKVVDKIKQLGDIYTVTRTLN</sequence>
<dbReference type="GO" id="GO:0005886">
    <property type="term" value="C:plasma membrane"/>
    <property type="evidence" value="ECO:0007669"/>
    <property type="project" value="TreeGrafter"/>
</dbReference>
<evidence type="ECO:0000259" key="13">
    <source>
        <dbReference type="PROSITE" id="PS51880"/>
    </source>
</evidence>
<dbReference type="SMART" id="SM00471">
    <property type="entry name" value="HDc"/>
    <property type="match status" value="1"/>
</dbReference>
<dbReference type="GO" id="GO:0005525">
    <property type="term" value="F:GTP binding"/>
    <property type="evidence" value="ECO:0007669"/>
    <property type="project" value="UniProtKB-KW"/>
</dbReference>
<dbReference type="FunFam" id="1.10.3210.10:FF:000001">
    <property type="entry name" value="GTP pyrophosphokinase RelA"/>
    <property type="match status" value="1"/>
</dbReference>
<feature type="domain" description="ACT" evidence="11">
    <location>
        <begin position="656"/>
        <end position="730"/>
    </location>
</feature>
<dbReference type="Pfam" id="PF02824">
    <property type="entry name" value="TGS"/>
    <property type="match status" value="1"/>
</dbReference>
<evidence type="ECO:0000313" key="14">
    <source>
        <dbReference type="EMBL" id="ARQ07247.1"/>
    </source>
</evidence>
<dbReference type="GO" id="GO:0016301">
    <property type="term" value="F:kinase activity"/>
    <property type="evidence" value="ECO:0007669"/>
    <property type="project" value="UniProtKB-KW"/>
</dbReference>
<dbReference type="PROSITE" id="PS51880">
    <property type="entry name" value="TGS"/>
    <property type="match status" value="1"/>
</dbReference>
<dbReference type="SMART" id="SM00954">
    <property type="entry name" value="RelA_SpoT"/>
    <property type="match status" value="1"/>
</dbReference>
<protein>
    <recommendedName>
        <fullName evidence="3">GTP pyrophosphokinase</fullName>
        <ecNumber evidence="2">2.7.6.5</ecNumber>
    </recommendedName>
    <alternativeName>
        <fullName evidence="7">(p)ppGpp synthase</fullName>
    </alternativeName>
    <alternativeName>
        <fullName evidence="6">ATP:GTP 3'-pyrophosphotransferase</fullName>
    </alternativeName>
    <alternativeName>
        <fullName evidence="8">ppGpp synthase I</fullName>
    </alternativeName>
</protein>
<dbReference type="PANTHER" id="PTHR21262">
    <property type="entry name" value="GUANOSINE-3',5'-BIS DIPHOSPHATE 3'-PYROPHOSPHOHYDROLASE"/>
    <property type="match status" value="1"/>
</dbReference>
<keyword evidence="14" id="KW-0418">Kinase</keyword>
<dbReference type="Pfam" id="PF13291">
    <property type="entry name" value="ACT_4"/>
    <property type="match status" value="1"/>
</dbReference>
<dbReference type="NCBIfam" id="TIGR00691">
    <property type="entry name" value="spoT_relA"/>
    <property type="match status" value="1"/>
</dbReference>
<keyword evidence="4" id="KW-0547">Nucleotide-binding</keyword>
<evidence type="ECO:0000256" key="4">
    <source>
        <dbReference type="ARBA" id="ARBA00023134"/>
    </source>
</evidence>
<dbReference type="SUPFAM" id="SSF55021">
    <property type="entry name" value="ACT-like"/>
    <property type="match status" value="1"/>
</dbReference>
<feature type="domain" description="TGS" evidence="13">
    <location>
        <begin position="394"/>
        <end position="455"/>
    </location>
</feature>
<dbReference type="FunFam" id="3.10.20.30:FF:000002">
    <property type="entry name" value="GTP pyrophosphokinase (RelA/SpoT)"/>
    <property type="match status" value="1"/>
</dbReference>
<dbReference type="CDD" id="cd00077">
    <property type="entry name" value="HDc"/>
    <property type="match status" value="1"/>
</dbReference>
<dbReference type="InterPro" id="IPR004095">
    <property type="entry name" value="TGS"/>
</dbReference>
<dbReference type="InterPro" id="IPR043519">
    <property type="entry name" value="NT_sf"/>
</dbReference>
<keyword evidence="4" id="KW-0342">GTP-binding</keyword>
<dbReference type="InterPro" id="IPR045865">
    <property type="entry name" value="ACT-like_dom_sf"/>
</dbReference>
<dbReference type="InterPro" id="IPR012675">
    <property type="entry name" value="Beta-grasp_dom_sf"/>
</dbReference>
<comment type="similarity">
    <text evidence="10">Belongs to the relA/spoT family.</text>
</comment>
<dbReference type="OrthoDB" id="9805041at2"/>
<dbReference type="Gene3D" id="1.10.3210.10">
    <property type="entry name" value="Hypothetical protein af1432"/>
    <property type="match status" value="1"/>
</dbReference>
<organism evidence="14 15">
    <name type="scientific">Macrococcoides canis</name>
    <dbReference type="NCBI Taxonomy" id="1855823"/>
    <lineage>
        <taxon>Bacteria</taxon>
        <taxon>Bacillati</taxon>
        <taxon>Bacillota</taxon>
        <taxon>Bacilli</taxon>
        <taxon>Bacillales</taxon>
        <taxon>Staphylococcaceae</taxon>
        <taxon>Macrococcoides</taxon>
    </lineage>
</organism>
<evidence type="ECO:0000256" key="5">
    <source>
        <dbReference type="ARBA" id="ARBA00024961"/>
    </source>
</evidence>
<dbReference type="GO" id="GO:0015970">
    <property type="term" value="P:guanosine tetraphosphate biosynthetic process"/>
    <property type="evidence" value="ECO:0007669"/>
    <property type="project" value="UniProtKB-UniPathway"/>
</dbReference>
<comment type="catalytic activity">
    <reaction evidence="9">
        <text>GTP + ATP = guanosine 3'-diphosphate 5'-triphosphate + AMP</text>
        <dbReference type="Rhea" id="RHEA:22088"/>
        <dbReference type="ChEBI" id="CHEBI:30616"/>
        <dbReference type="ChEBI" id="CHEBI:37565"/>
        <dbReference type="ChEBI" id="CHEBI:142410"/>
        <dbReference type="ChEBI" id="CHEBI:456215"/>
        <dbReference type="EC" id="2.7.6.5"/>
    </reaction>
</comment>
<dbReference type="GO" id="GO:0008728">
    <property type="term" value="F:GTP diphosphokinase activity"/>
    <property type="evidence" value="ECO:0007669"/>
    <property type="project" value="UniProtKB-EC"/>
</dbReference>
<evidence type="ECO:0000313" key="15">
    <source>
        <dbReference type="Proteomes" id="UP000194154"/>
    </source>
</evidence>
<dbReference type="InterPro" id="IPR004811">
    <property type="entry name" value="RelA/Spo_fam"/>
</dbReference>
<evidence type="ECO:0000256" key="6">
    <source>
        <dbReference type="ARBA" id="ARBA00029754"/>
    </source>
</evidence>
<dbReference type="InterPro" id="IPR007685">
    <property type="entry name" value="RelA_SpoT"/>
</dbReference>
<evidence type="ECO:0000256" key="8">
    <source>
        <dbReference type="ARBA" id="ARBA00033308"/>
    </source>
</evidence>
<dbReference type="GeneID" id="35295717"/>
<evidence type="ECO:0000259" key="12">
    <source>
        <dbReference type="PROSITE" id="PS51831"/>
    </source>
</evidence>
<dbReference type="SUPFAM" id="SSF81271">
    <property type="entry name" value="TGS-like"/>
    <property type="match status" value="1"/>
</dbReference>
<dbReference type="KEGG" id="mcak:MCCS_16100"/>
<feature type="domain" description="HD" evidence="12">
    <location>
        <begin position="50"/>
        <end position="149"/>
    </location>
</feature>
<gene>
    <name evidence="14" type="primary">relA</name>
    <name evidence="14" type="ORF">MCCS_16100</name>
</gene>
<dbReference type="STRING" id="1855823.MCCS_16100"/>